<feature type="domain" description="Methionyl/Valyl/Leucyl/Isoleucyl-tRNA synthetase anticodon-binding" evidence="13">
    <location>
        <begin position="441"/>
        <end position="582"/>
    </location>
</feature>
<keyword evidence="2" id="KW-0963">Cytoplasm</keyword>
<reference evidence="15 16" key="1">
    <citation type="journal article" date="2024" name="Nat. Commun.">
        <title>Phylogenomics reveals the evolutionary origins of lichenization in chlorophyte algae.</title>
        <authorList>
            <person name="Puginier C."/>
            <person name="Libourel C."/>
            <person name="Otte J."/>
            <person name="Skaloud P."/>
            <person name="Haon M."/>
            <person name="Grisel S."/>
            <person name="Petersen M."/>
            <person name="Berrin J.G."/>
            <person name="Delaux P.M."/>
            <person name="Dal Grande F."/>
            <person name="Keller J."/>
        </authorList>
    </citation>
    <scope>NUCLEOTIDE SEQUENCE [LARGE SCALE GENOMIC DNA]</scope>
    <source>
        <strain evidence="15 16">SAG 2036</strain>
    </source>
</reference>
<dbReference type="CDD" id="cd07962">
    <property type="entry name" value="Anticodon_Ia_Val"/>
    <property type="match status" value="1"/>
</dbReference>
<dbReference type="SUPFAM" id="SSF47323">
    <property type="entry name" value="Anticodon-binding domain of a subclass of class I aminoacyl-tRNA synthetases"/>
    <property type="match status" value="1"/>
</dbReference>
<dbReference type="GO" id="GO:0004832">
    <property type="term" value="F:valine-tRNA ligase activity"/>
    <property type="evidence" value="ECO:0007669"/>
    <property type="project" value="UniProtKB-EC"/>
</dbReference>
<keyword evidence="16" id="KW-1185">Reference proteome</keyword>
<dbReference type="SUPFAM" id="SSF52374">
    <property type="entry name" value="Nucleotidylyl transferase"/>
    <property type="match status" value="1"/>
</dbReference>
<dbReference type="FunFam" id="3.40.50.620:FF:000078">
    <property type="entry name" value="Valine--tRNA ligase, mitochondrial"/>
    <property type="match status" value="1"/>
</dbReference>
<evidence type="ECO:0000256" key="6">
    <source>
        <dbReference type="ARBA" id="ARBA00022917"/>
    </source>
</evidence>
<dbReference type="AlphaFoldDB" id="A0AAW1Q2H8"/>
<dbReference type="PANTHER" id="PTHR11946:SF93">
    <property type="entry name" value="VALINE--TRNA LIGASE, CHLOROPLASTIC_MITOCHONDRIAL 2"/>
    <property type="match status" value="1"/>
</dbReference>
<dbReference type="GO" id="GO:0006438">
    <property type="term" value="P:valyl-tRNA aminoacylation"/>
    <property type="evidence" value="ECO:0007669"/>
    <property type="project" value="InterPro"/>
</dbReference>
<dbReference type="InterPro" id="IPR010978">
    <property type="entry name" value="tRNA-bd_arm"/>
</dbReference>
<feature type="domain" description="Valyl-tRNA synthetase tRNA-binding arm" evidence="14">
    <location>
        <begin position="656"/>
        <end position="720"/>
    </location>
</feature>
<dbReference type="GO" id="GO:0005829">
    <property type="term" value="C:cytosol"/>
    <property type="evidence" value="ECO:0007669"/>
    <property type="project" value="TreeGrafter"/>
</dbReference>
<dbReference type="InterPro" id="IPR002300">
    <property type="entry name" value="aa-tRNA-synth_Ia"/>
</dbReference>
<dbReference type="Gene3D" id="1.10.730.10">
    <property type="entry name" value="Isoleucyl-tRNA Synthetase, Domain 1"/>
    <property type="match status" value="1"/>
</dbReference>
<dbReference type="InterPro" id="IPR002303">
    <property type="entry name" value="Valyl-tRNA_ligase"/>
</dbReference>
<accession>A0AAW1Q2H8</accession>
<dbReference type="Pfam" id="PF10458">
    <property type="entry name" value="Val_tRNA-synt_C"/>
    <property type="match status" value="1"/>
</dbReference>
<dbReference type="SUPFAM" id="SSF46589">
    <property type="entry name" value="tRNA-binding arm"/>
    <property type="match status" value="1"/>
</dbReference>
<evidence type="ECO:0000313" key="15">
    <source>
        <dbReference type="EMBL" id="KAK9814981.1"/>
    </source>
</evidence>
<comment type="caution">
    <text evidence="15">The sequence shown here is derived from an EMBL/GenBank/DDBJ whole genome shotgun (WGS) entry which is preliminary data.</text>
</comment>
<dbReference type="Pfam" id="PF08264">
    <property type="entry name" value="Anticodon_1"/>
    <property type="match status" value="1"/>
</dbReference>
<evidence type="ECO:0000259" key="14">
    <source>
        <dbReference type="Pfam" id="PF10458"/>
    </source>
</evidence>
<dbReference type="EC" id="6.1.1.9" evidence="1"/>
<feature type="coiled-coil region" evidence="11">
    <location>
        <begin position="654"/>
        <end position="723"/>
    </location>
</feature>
<evidence type="ECO:0000256" key="5">
    <source>
        <dbReference type="ARBA" id="ARBA00022840"/>
    </source>
</evidence>
<sequence>MIPLYLTNASSDEYLPVATTRPETILGDTAVAVHPEDDRFKHLIGKECEVPLCDGRRVPIIASTMVEREFGTGALKITPGHDPTDYQIGQTAGLEIINIMTDQVTLNENAGAYAGLGREEARVRIWEGMKAAGLDLKEEPHTMRVPRSQRGGDIVEPLVREQWFVRAEPLAGPALQAVDDGRLRIMPERFERTYRQWLDNIRDWCISRQLWWGHRIPVWYVFSSEAEAEASRDGRGDKYVVARSEEEASKLAQERHGDGVVLRQESDVLDTWFSSGLWPFSTVGWPDESAPDYKTFYPGSIMETGHDILFFWVARMVMMGINLTGQVPFHTVYLHGLVKDEKGRKMSKSLGNVVDPLDVIGTYSCDALRFTLATGTSPGQDLNLSIDRVTSTHAFVNKLWNAGKFILLNLEKVQEGSDEWQNLQNCSFSSSDALDGLALTERWVLSALHQVTDDCTAALERLDFSAAGRQTYDFFWNQFADWYVEAAKTRLYSSDPDAAEAARKVLVYSFRVILALLHPLVPFVSERLWRAIPHTGPTLIVGPWPSHEGAIDSFALTSFQALQGIVRSIRNARAEYGVDLGRRIPATILVADSQLRDALQQEATVLASLAKIDHTQLNFKAADATREPAQKQEAGLITLVIAEGLQVELPMAGLFDADKEAARLRKQREKLAGELKGLDGRLSNDSFVSKAPENVVAEARGKRDEAARQLSLVEDRLKQMENLAGELAGAR</sequence>
<evidence type="ECO:0000256" key="7">
    <source>
        <dbReference type="ARBA" id="ARBA00023054"/>
    </source>
</evidence>
<dbReference type="InterPro" id="IPR013155">
    <property type="entry name" value="M/V/L/I-tRNA-synth_anticd-bd"/>
</dbReference>
<keyword evidence="5" id="KW-0067">ATP-binding</keyword>
<dbReference type="InterPro" id="IPR009080">
    <property type="entry name" value="tRNAsynth_Ia_anticodon-bd"/>
</dbReference>
<keyword evidence="6" id="KW-0648">Protein biosynthesis</keyword>
<evidence type="ECO:0000256" key="1">
    <source>
        <dbReference type="ARBA" id="ARBA00013169"/>
    </source>
</evidence>
<keyword evidence="8" id="KW-0030">Aminoacyl-tRNA synthetase</keyword>
<dbReference type="Gene3D" id="3.40.50.620">
    <property type="entry name" value="HUPs"/>
    <property type="match status" value="1"/>
</dbReference>
<dbReference type="InterPro" id="IPR019499">
    <property type="entry name" value="Val-tRNA_synth_tRNA-bd"/>
</dbReference>
<evidence type="ECO:0000256" key="8">
    <source>
        <dbReference type="ARBA" id="ARBA00023146"/>
    </source>
</evidence>
<dbReference type="InterPro" id="IPR033705">
    <property type="entry name" value="Anticodon_Ia_Val"/>
</dbReference>
<evidence type="ECO:0000256" key="4">
    <source>
        <dbReference type="ARBA" id="ARBA00022741"/>
    </source>
</evidence>
<keyword evidence="4" id="KW-0547">Nucleotide-binding</keyword>
<dbReference type="GO" id="GO:0005524">
    <property type="term" value="F:ATP binding"/>
    <property type="evidence" value="ECO:0007669"/>
    <property type="project" value="UniProtKB-KW"/>
</dbReference>
<dbReference type="InterPro" id="IPR009008">
    <property type="entry name" value="Val/Leu/Ile-tRNA-synth_edit"/>
</dbReference>
<evidence type="ECO:0000256" key="3">
    <source>
        <dbReference type="ARBA" id="ARBA00022598"/>
    </source>
</evidence>
<keyword evidence="3" id="KW-0436">Ligase</keyword>
<name>A0AAW1Q2H8_9CHLO</name>
<evidence type="ECO:0000256" key="9">
    <source>
        <dbReference type="ARBA" id="ARBA00029936"/>
    </source>
</evidence>
<dbReference type="PANTHER" id="PTHR11946">
    <property type="entry name" value="VALYL-TRNA SYNTHETASES"/>
    <property type="match status" value="1"/>
</dbReference>
<dbReference type="InterPro" id="IPR037118">
    <property type="entry name" value="Val-tRNA_synth_C_sf"/>
</dbReference>
<proteinExistence type="predicted"/>
<dbReference type="NCBIfam" id="NF004349">
    <property type="entry name" value="PRK05729.1"/>
    <property type="match status" value="1"/>
</dbReference>
<evidence type="ECO:0000256" key="10">
    <source>
        <dbReference type="ARBA" id="ARBA00047552"/>
    </source>
</evidence>
<dbReference type="Pfam" id="PF00133">
    <property type="entry name" value="tRNA-synt_1"/>
    <property type="match status" value="1"/>
</dbReference>
<dbReference type="FunFam" id="1.10.287.380:FF:000001">
    <property type="entry name" value="Valine--tRNA ligase"/>
    <property type="match status" value="1"/>
</dbReference>
<keyword evidence="7 11" id="KW-0175">Coiled coil</keyword>
<dbReference type="Proteomes" id="UP001465755">
    <property type="component" value="Unassembled WGS sequence"/>
</dbReference>
<evidence type="ECO:0000259" key="12">
    <source>
        <dbReference type="Pfam" id="PF00133"/>
    </source>
</evidence>
<dbReference type="NCBIfam" id="TIGR00422">
    <property type="entry name" value="valS"/>
    <property type="match status" value="1"/>
</dbReference>
<evidence type="ECO:0000313" key="16">
    <source>
        <dbReference type="Proteomes" id="UP001465755"/>
    </source>
</evidence>
<evidence type="ECO:0000256" key="11">
    <source>
        <dbReference type="SAM" id="Coils"/>
    </source>
</evidence>
<dbReference type="Gene3D" id="1.10.287.380">
    <property type="entry name" value="Valyl-tRNA synthetase, C-terminal domain"/>
    <property type="match status" value="1"/>
</dbReference>
<dbReference type="GO" id="GO:0002161">
    <property type="term" value="F:aminoacyl-tRNA deacylase activity"/>
    <property type="evidence" value="ECO:0007669"/>
    <property type="project" value="InterPro"/>
</dbReference>
<dbReference type="Gene3D" id="3.90.740.10">
    <property type="entry name" value="Valyl/Leucyl/Isoleucyl-tRNA synthetase, editing domain"/>
    <property type="match status" value="1"/>
</dbReference>
<dbReference type="SUPFAM" id="SSF50677">
    <property type="entry name" value="ValRS/IleRS/LeuRS editing domain"/>
    <property type="match status" value="1"/>
</dbReference>
<dbReference type="InterPro" id="IPR014729">
    <property type="entry name" value="Rossmann-like_a/b/a_fold"/>
</dbReference>
<comment type="catalytic activity">
    <reaction evidence="10">
        <text>tRNA(Val) + L-valine + ATP = L-valyl-tRNA(Val) + AMP + diphosphate</text>
        <dbReference type="Rhea" id="RHEA:10704"/>
        <dbReference type="Rhea" id="RHEA-COMP:9672"/>
        <dbReference type="Rhea" id="RHEA-COMP:9708"/>
        <dbReference type="ChEBI" id="CHEBI:30616"/>
        <dbReference type="ChEBI" id="CHEBI:33019"/>
        <dbReference type="ChEBI" id="CHEBI:57762"/>
        <dbReference type="ChEBI" id="CHEBI:78442"/>
        <dbReference type="ChEBI" id="CHEBI:78537"/>
        <dbReference type="ChEBI" id="CHEBI:456215"/>
        <dbReference type="EC" id="6.1.1.9"/>
    </reaction>
</comment>
<dbReference type="PRINTS" id="PR00986">
    <property type="entry name" value="TRNASYNTHVAL"/>
</dbReference>
<evidence type="ECO:0000259" key="13">
    <source>
        <dbReference type="Pfam" id="PF08264"/>
    </source>
</evidence>
<organism evidence="15 16">
    <name type="scientific">Symbiochloris irregularis</name>
    <dbReference type="NCBI Taxonomy" id="706552"/>
    <lineage>
        <taxon>Eukaryota</taxon>
        <taxon>Viridiplantae</taxon>
        <taxon>Chlorophyta</taxon>
        <taxon>core chlorophytes</taxon>
        <taxon>Trebouxiophyceae</taxon>
        <taxon>Trebouxiales</taxon>
        <taxon>Trebouxiaceae</taxon>
        <taxon>Symbiochloris</taxon>
    </lineage>
</organism>
<dbReference type="FunFam" id="1.10.730.10:FF:000014">
    <property type="entry name" value="Valine--tRNA ligase"/>
    <property type="match status" value="1"/>
</dbReference>
<protein>
    <recommendedName>
        <fullName evidence="1">valine--tRNA ligase</fullName>
        <ecNumber evidence="1">6.1.1.9</ecNumber>
    </recommendedName>
    <alternativeName>
        <fullName evidence="9">Valyl-tRNA synthetase</fullName>
    </alternativeName>
</protein>
<feature type="domain" description="Aminoacyl-tRNA synthetase class Ia" evidence="12">
    <location>
        <begin position="154"/>
        <end position="385"/>
    </location>
</feature>
<dbReference type="EMBL" id="JALJOQ010000001">
    <property type="protein sequence ID" value="KAK9814981.1"/>
    <property type="molecule type" value="Genomic_DNA"/>
</dbReference>
<gene>
    <name evidence="15" type="ORF">WJX73_003862</name>
</gene>
<evidence type="ECO:0000256" key="2">
    <source>
        <dbReference type="ARBA" id="ARBA00022490"/>
    </source>
</evidence>